<evidence type="ECO:0000259" key="10">
    <source>
        <dbReference type="Pfam" id="PF13231"/>
    </source>
</evidence>
<feature type="transmembrane region" description="Helical" evidence="9">
    <location>
        <begin position="383"/>
        <end position="402"/>
    </location>
</feature>
<protein>
    <submittedName>
        <fullName evidence="12">Uncharacterized protein</fullName>
    </submittedName>
</protein>
<feature type="transmembrane region" description="Helical" evidence="9">
    <location>
        <begin position="98"/>
        <end position="117"/>
    </location>
</feature>
<feature type="region of interest" description="Disordered" evidence="8">
    <location>
        <begin position="255"/>
        <end position="290"/>
    </location>
</feature>
<comment type="subcellular location">
    <subcellularLocation>
        <location evidence="1">Cell membrane</location>
        <topology evidence="1">Multi-pass membrane protein</topology>
    </subcellularLocation>
</comment>
<feature type="compositionally biased region" description="Gly residues" evidence="8">
    <location>
        <begin position="539"/>
        <end position="565"/>
    </location>
</feature>
<dbReference type="GO" id="GO:0009103">
    <property type="term" value="P:lipopolysaccharide biosynthetic process"/>
    <property type="evidence" value="ECO:0007669"/>
    <property type="project" value="UniProtKB-ARBA"/>
</dbReference>
<keyword evidence="5 9" id="KW-0812">Transmembrane</keyword>
<dbReference type="PANTHER" id="PTHR33908:SF3">
    <property type="entry name" value="UNDECAPRENYL PHOSPHATE-ALPHA-4-AMINO-4-DEOXY-L-ARABINOSE ARABINOSYL TRANSFERASE"/>
    <property type="match status" value="1"/>
</dbReference>
<keyword evidence="4" id="KW-0808">Transferase</keyword>
<dbReference type="EMBL" id="CP017717">
    <property type="protein sequence ID" value="AQZ70394.1"/>
    <property type="molecule type" value="Genomic_DNA"/>
</dbReference>
<evidence type="ECO:0000256" key="5">
    <source>
        <dbReference type="ARBA" id="ARBA00022692"/>
    </source>
</evidence>
<evidence type="ECO:0000256" key="2">
    <source>
        <dbReference type="ARBA" id="ARBA00022475"/>
    </source>
</evidence>
<keyword evidence="6 9" id="KW-1133">Transmembrane helix</keyword>
<accession>A0A1V0AJI5</accession>
<gene>
    <name evidence="12" type="ORF">BKM31_14625</name>
</gene>
<feature type="transmembrane region" description="Helical" evidence="9">
    <location>
        <begin position="409"/>
        <end position="429"/>
    </location>
</feature>
<dbReference type="KEGG" id="noa:BKM31_14625"/>
<feature type="transmembrane region" description="Helical" evidence="9">
    <location>
        <begin position="198"/>
        <end position="215"/>
    </location>
</feature>
<feature type="domain" description="Glycosyltransferase RgtA/B/C/D-like" evidence="10">
    <location>
        <begin position="49"/>
        <end position="212"/>
    </location>
</feature>
<dbReference type="PANTHER" id="PTHR33908">
    <property type="entry name" value="MANNOSYLTRANSFERASE YKCB-RELATED"/>
    <property type="match status" value="1"/>
</dbReference>
<feature type="transmembrane region" description="Helical" evidence="9">
    <location>
        <begin position="60"/>
        <end position="78"/>
    </location>
</feature>
<feature type="transmembrane region" description="Helical" evidence="9">
    <location>
        <begin position="465"/>
        <end position="488"/>
    </location>
</feature>
<evidence type="ECO:0000256" key="3">
    <source>
        <dbReference type="ARBA" id="ARBA00022676"/>
    </source>
</evidence>
<organism evidence="12 13">
    <name type="scientific">[Actinomadura] parvosata subsp. kistnae</name>
    <dbReference type="NCBI Taxonomy" id="1909395"/>
    <lineage>
        <taxon>Bacteria</taxon>
        <taxon>Bacillati</taxon>
        <taxon>Actinomycetota</taxon>
        <taxon>Actinomycetes</taxon>
        <taxon>Streptosporangiales</taxon>
        <taxon>Streptosporangiaceae</taxon>
        <taxon>Nonomuraea</taxon>
    </lineage>
</organism>
<feature type="transmembrane region" description="Helical" evidence="9">
    <location>
        <begin position="441"/>
        <end position="458"/>
    </location>
</feature>
<keyword evidence="3" id="KW-0328">Glycosyltransferase</keyword>
<feature type="compositionally biased region" description="Gly residues" evidence="8">
    <location>
        <begin position="255"/>
        <end position="265"/>
    </location>
</feature>
<evidence type="ECO:0000259" key="11">
    <source>
        <dbReference type="Pfam" id="PF24878"/>
    </source>
</evidence>
<evidence type="ECO:0000256" key="8">
    <source>
        <dbReference type="SAM" id="MobiDB-lite"/>
    </source>
</evidence>
<dbReference type="InterPro" id="IPR050297">
    <property type="entry name" value="LipidA_mod_glycosyltrf_83"/>
</dbReference>
<sequence length="700" mass="72081">MLAALLYAWSFWTWGWGNTYYSAAVKSMSASVTTFLFGSFDPAGVFTVDKPPMALWPQVISTWVFGYHGWALLLPQAVEGVAAVFLLHRTVRRWAGEGAGLIAALVLAVTPVTVAINRDNNPDTLLVLFLVAAAYALTRALSPGLAPRRATGWLMLAAFFIGCGFTTKMLAAWVCLPAFLLAYLFGTSAPWRRRIGDLAAAGAVLLVSSLWWVALVDLWPGEKPYIGGSTDGTALDLVLGYNGLGRIFGEGGPGFGGGGPGGGGPPEMPGGFQFPGSNGEPPASYTGSPAPYGDFPMPRGGGGGMFGGDAGPGRMFNDAVGGQVSWLLPLALLIIAGVAVLAVLARRRGTAVGPAERGGWLLWGGWLLVNAVVFSFASGIFHSYYTTMLAPAMAALIGTGIVRIARHRAGALMAAGAVAVTAAWAWVLISRDTSWNGWLRYAVLAAAVAAIAFLLVVMRRGRPGPAVAAAVLIPSLLAPATWSVAYAFGPPETSTTNPTAGPRGSFGGMPFAAGRGGGTGGMPGSDRQDASGDTPGDNRQGGRGSGGGMPGFGGGGFGGGPMGGGAELSAEQRKILDYAVANSGDARIKLAVNSPAMATASYIMSSDEVVIGMGGFTGSDPAPTAEQLDRWVKAGELRYVLSGPRQERMMGGQGGGESRTTWITKTCKVVPASEYGGTEQTATSDRSPFGGGQTLYRCGA</sequence>
<feature type="transmembrane region" description="Helical" evidence="9">
    <location>
        <begin position="153"/>
        <end position="186"/>
    </location>
</feature>
<dbReference type="InterPro" id="IPR056785">
    <property type="entry name" value="YkcA/B-like_C"/>
</dbReference>
<evidence type="ECO:0000256" key="7">
    <source>
        <dbReference type="ARBA" id="ARBA00023136"/>
    </source>
</evidence>
<evidence type="ECO:0000256" key="4">
    <source>
        <dbReference type="ARBA" id="ARBA00022679"/>
    </source>
</evidence>
<evidence type="ECO:0000313" key="12">
    <source>
        <dbReference type="EMBL" id="AQZ70394.1"/>
    </source>
</evidence>
<feature type="compositionally biased region" description="Gly residues" evidence="8">
    <location>
        <begin position="514"/>
        <end position="523"/>
    </location>
</feature>
<dbReference type="GO" id="GO:0005886">
    <property type="term" value="C:plasma membrane"/>
    <property type="evidence" value="ECO:0007669"/>
    <property type="project" value="UniProtKB-SubCell"/>
</dbReference>
<name>A0A1V0AJI5_9ACTN</name>
<feature type="region of interest" description="Disordered" evidence="8">
    <location>
        <begin position="492"/>
        <end position="565"/>
    </location>
</feature>
<dbReference type="Pfam" id="PF24878">
    <property type="entry name" value="YkcB_C"/>
    <property type="match status" value="1"/>
</dbReference>
<dbReference type="Pfam" id="PF13231">
    <property type="entry name" value="PMT_2"/>
    <property type="match status" value="1"/>
</dbReference>
<evidence type="ECO:0000313" key="13">
    <source>
        <dbReference type="Proteomes" id="UP000190797"/>
    </source>
</evidence>
<reference evidence="13" key="1">
    <citation type="journal article" date="2017" name="Med. Chem. Commun.">
        <title>Nonomuraea sp. ATCC 55076 harbours the largest actinomycete chromosome to date and the kistamicin biosynthetic gene cluster.</title>
        <authorList>
            <person name="Nazari B."/>
            <person name="Forneris C.C."/>
            <person name="Gibson M.I."/>
            <person name="Moon K."/>
            <person name="Schramma K.R."/>
            <person name="Seyedsayamdost M.R."/>
        </authorList>
    </citation>
    <scope>NUCLEOTIDE SEQUENCE [LARGE SCALE GENOMIC DNA]</scope>
    <source>
        <strain evidence="13">ATCC 55076</strain>
    </source>
</reference>
<evidence type="ECO:0000256" key="9">
    <source>
        <dbReference type="SAM" id="Phobius"/>
    </source>
</evidence>
<dbReference type="Proteomes" id="UP000190797">
    <property type="component" value="Chromosome"/>
</dbReference>
<keyword evidence="2" id="KW-1003">Cell membrane</keyword>
<feature type="transmembrane region" description="Helical" evidence="9">
    <location>
        <begin position="326"/>
        <end position="346"/>
    </location>
</feature>
<dbReference type="GO" id="GO:0016763">
    <property type="term" value="F:pentosyltransferase activity"/>
    <property type="evidence" value="ECO:0007669"/>
    <property type="project" value="TreeGrafter"/>
</dbReference>
<evidence type="ECO:0000256" key="6">
    <source>
        <dbReference type="ARBA" id="ARBA00022989"/>
    </source>
</evidence>
<dbReference type="STRING" id="1909395.BKM31_14625"/>
<dbReference type="AlphaFoldDB" id="A0A1V0AJI5"/>
<evidence type="ECO:0000256" key="1">
    <source>
        <dbReference type="ARBA" id="ARBA00004651"/>
    </source>
</evidence>
<dbReference type="GO" id="GO:0010041">
    <property type="term" value="P:response to iron(III) ion"/>
    <property type="evidence" value="ECO:0007669"/>
    <property type="project" value="TreeGrafter"/>
</dbReference>
<keyword evidence="7 9" id="KW-0472">Membrane</keyword>
<feature type="transmembrane region" description="Helical" evidence="9">
    <location>
        <begin position="358"/>
        <end position="377"/>
    </location>
</feature>
<keyword evidence="13" id="KW-1185">Reference proteome</keyword>
<proteinExistence type="predicted"/>
<dbReference type="InterPro" id="IPR038731">
    <property type="entry name" value="RgtA/B/C-like"/>
</dbReference>
<feature type="domain" description="Putative mannosyltransferase YkcA/B-like C-terminal" evidence="11">
    <location>
        <begin position="576"/>
        <end position="665"/>
    </location>
</feature>